<evidence type="ECO:0000256" key="4">
    <source>
        <dbReference type="ARBA" id="ARBA00022898"/>
    </source>
</evidence>
<dbReference type="SUPFAM" id="SSF53383">
    <property type="entry name" value="PLP-dependent transferases"/>
    <property type="match status" value="1"/>
</dbReference>
<dbReference type="InterPro" id="IPR015421">
    <property type="entry name" value="PyrdxlP-dep_Trfase_major"/>
</dbReference>
<dbReference type="GO" id="GO:0071269">
    <property type="term" value="P:L-homocysteine biosynthetic process"/>
    <property type="evidence" value="ECO:0007669"/>
    <property type="project" value="TreeGrafter"/>
</dbReference>
<dbReference type="GO" id="GO:0030170">
    <property type="term" value="F:pyridoxal phosphate binding"/>
    <property type="evidence" value="ECO:0007669"/>
    <property type="project" value="InterPro"/>
</dbReference>
<dbReference type="Pfam" id="PF01053">
    <property type="entry name" value="Cys_Met_Meta_PP"/>
    <property type="match status" value="1"/>
</dbReference>
<dbReference type="GO" id="GO:0003961">
    <property type="term" value="F:O-acetylhomoserine aminocarboxypropyltransferase activity"/>
    <property type="evidence" value="ECO:0007669"/>
    <property type="project" value="TreeGrafter"/>
</dbReference>
<evidence type="ECO:0000256" key="3">
    <source>
        <dbReference type="ARBA" id="ARBA00022679"/>
    </source>
</evidence>
<name>A0A923NQU9_9FIRM</name>
<dbReference type="GO" id="GO:0006535">
    <property type="term" value="P:cysteine biosynthetic process from serine"/>
    <property type="evidence" value="ECO:0007669"/>
    <property type="project" value="TreeGrafter"/>
</dbReference>
<dbReference type="PANTHER" id="PTHR43797">
    <property type="entry name" value="HOMOCYSTEINE/CYSTEINE SYNTHASE"/>
    <property type="match status" value="1"/>
</dbReference>
<organism evidence="7 8">
    <name type="scientific">Zhenpiania hominis</name>
    <dbReference type="NCBI Taxonomy" id="2763644"/>
    <lineage>
        <taxon>Bacteria</taxon>
        <taxon>Bacillati</taxon>
        <taxon>Bacillota</taxon>
        <taxon>Clostridia</taxon>
        <taxon>Peptostreptococcales</taxon>
        <taxon>Anaerovoracaceae</taxon>
        <taxon>Zhenpiania</taxon>
    </lineage>
</organism>
<dbReference type="CDD" id="cd00614">
    <property type="entry name" value="CGS_like"/>
    <property type="match status" value="1"/>
</dbReference>
<comment type="cofactor">
    <cofactor evidence="1 6">
        <name>pyridoxal 5'-phosphate</name>
        <dbReference type="ChEBI" id="CHEBI:597326"/>
    </cofactor>
</comment>
<dbReference type="InterPro" id="IPR000277">
    <property type="entry name" value="Cys/Met-Metab_PyrdxlP-dep_enz"/>
</dbReference>
<dbReference type="FunFam" id="3.40.640.10:FF:000035">
    <property type="entry name" value="O-succinylhomoserine sulfhydrylase"/>
    <property type="match status" value="1"/>
</dbReference>
<dbReference type="Proteomes" id="UP000602647">
    <property type="component" value="Unassembled WGS sequence"/>
</dbReference>
<keyword evidence="8" id="KW-1185">Reference proteome</keyword>
<dbReference type="RefSeq" id="WP_187303523.1">
    <property type="nucleotide sequence ID" value="NZ_CBCTON010000024.1"/>
</dbReference>
<evidence type="ECO:0000313" key="7">
    <source>
        <dbReference type="EMBL" id="MBC6680423.1"/>
    </source>
</evidence>
<evidence type="ECO:0000256" key="2">
    <source>
        <dbReference type="ARBA" id="ARBA00009077"/>
    </source>
</evidence>
<keyword evidence="3" id="KW-0808">Transferase</keyword>
<gene>
    <name evidence="7" type="ORF">H9L42_11395</name>
</gene>
<accession>A0A923NQU9</accession>
<dbReference type="GO" id="GO:0005737">
    <property type="term" value="C:cytoplasm"/>
    <property type="evidence" value="ECO:0007669"/>
    <property type="project" value="TreeGrafter"/>
</dbReference>
<evidence type="ECO:0000256" key="1">
    <source>
        <dbReference type="ARBA" id="ARBA00001933"/>
    </source>
</evidence>
<feature type="modified residue" description="N6-(pyridoxal phosphate)lysine" evidence="5">
    <location>
        <position position="210"/>
    </location>
</feature>
<proteinExistence type="inferred from homology"/>
<dbReference type="Gene3D" id="3.40.640.10">
    <property type="entry name" value="Type I PLP-dependent aspartate aminotransferase-like (Major domain)"/>
    <property type="match status" value="1"/>
</dbReference>
<dbReference type="InterPro" id="IPR015422">
    <property type="entry name" value="PyrdxlP-dep_Trfase_small"/>
</dbReference>
<dbReference type="InterPro" id="IPR006235">
    <property type="entry name" value="OAc-hSer/O-AcSer_sulfhydrylase"/>
</dbReference>
<dbReference type="AlphaFoldDB" id="A0A923NQU9"/>
<dbReference type="PIRSF" id="PIRSF001434">
    <property type="entry name" value="CGS"/>
    <property type="match status" value="1"/>
</dbReference>
<evidence type="ECO:0000256" key="6">
    <source>
        <dbReference type="RuleBase" id="RU362118"/>
    </source>
</evidence>
<dbReference type="PANTHER" id="PTHR43797:SF3">
    <property type="entry name" value="O-ACETYLHOMOSERINE SULFHYDRYLASE"/>
    <property type="match status" value="1"/>
</dbReference>
<dbReference type="EMBL" id="JACRYT010000013">
    <property type="protein sequence ID" value="MBC6680423.1"/>
    <property type="molecule type" value="Genomic_DNA"/>
</dbReference>
<evidence type="ECO:0000313" key="8">
    <source>
        <dbReference type="Proteomes" id="UP000602647"/>
    </source>
</evidence>
<dbReference type="Gene3D" id="3.90.1150.10">
    <property type="entry name" value="Aspartate Aminotransferase, domain 1"/>
    <property type="match status" value="1"/>
</dbReference>
<dbReference type="GO" id="GO:0019346">
    <property type="term" value="P:transsulfuration"/>
    <property type="evidence" value="ECO:0007669"/>
    <property type="project" value="InterPro"/>
</dbReference>
<dbReference type="GO" id="GO:0004124">
    <property type="term" value="F:cysteine synthase activity"/>
    <property type="evidence" value="ECO:0007669"/>
    <property type="project" value="TreeGrafter"/>
</dbReference>
<comment type="caution">
    <text evidence="7">The sequence shown here is derived from an EMBL/GenBank/DDBJ whole genome shotgun (WGS) entry which is preliminary data.</text>
</comment>
<dbReference type="NCBIfam" id="TIGR01326">
    <property type="entry name" value="OAH_OAS_sulfhy"/>
    <property type="match status" value="1"/>
</dbReference>
<keyword evidence="4 5" id="KW-0663">Pyridoxal phosphate</keyword>
<comment type="similarity">
    <text evidence="2 6">Belongs to the trans-sulfuration enzymes family.</text>
</comment>
<sequence length="429" mass="46746">MTKERKTAFETRCVHGAYKAKSGEPQVLPIVQNTTYRYYNAKDVADLFDLESPNFMYTRLGSPTVKALENKMALLEGGTAGIATSSGQAATLITVLNLCNAGDHVISASNIYGGTHNLLGVSLKKLGIDVDFVDQDLPAEEILKFARPNTKAVFGESLGNPALSVLDFEKFSKVAREIGVPLVVDNTLATPALCRPLELGADIVIQSTTKYADGHASCVGGAIVESGKFDWAASDKFPGLTEPDESYHGLRFYEKFGPTAFCTRLTAVLVRDLGCPMAPMNAYLTHQGLQTLHIRMERHCENAMKLAEHLKDHPMVDWVAYPGLKGDKYYELAQKYLPKGQSGVLCFGVKGGKEAGEKFLEHLELTSIVVHVGDIRTSVLHPASTTHRQLSEEEQIAAGISPSLIRVSVGLEAIEDIIYDFDQALDKVK</sequence>
<evidence type="ECO:0000256" key="5">
    <source>
        <dbReference type="PIRSR" id="PIRSR001434-2"/>
    </source>
</evidence>
<reference evidence="7" key="1">
    <citation type="submission" date="2020-08" db="EMBL/GenBank/DDBJ databases">
        <title>Genome public.</title>
        <authorList>
            <person name="Liu C."/>
            <person name="Sun Q."/>
        </authorList>
    </citation>
    <scope>NUCLEOTIDE SEQUENCE</scope>
    <source>
        <strain evidence="7">BX12</strain>
    </source>
</reference>
<dbReference type="InterPro" id="IPR015424">
    <property type="entry name" value="PyrdxlP-dep_Trfase"/>
</dbReference>
<protein>
    <submittedName>
        <fullName evidence="7">O-acetylhomoserine aminocarboxypropyltransferase/cysteine synthase</fullName>
    </submittedName>
</protein>